<feature type="signal peptide" evidence="1">
    <location>
        <begin position="1"/>
        <end position="22"/>
    </location>
</feature>
<dbReference type="STRING" id="1796606.A2G96_12550"/>
<dbReference type="EMBL" id="CP014844">
    <property type="protein sequence ID" value="AMR78499.1"/>
    <property type="molecule type" value="Genomic_DNA"/>
</dbReference>
<dbReference type="OrthoDB" id="8592387at2"/>
<feature type="chain" id="PRO_5007498464" description="Copper-binding protein" evidence="1">
    <location>
        <begin position="23"/>
        <end position="125"/>
    </location>
</feature>
<protein>
    <recommendedName>
        <fullName evidence="4">Copper-binding protein</fullName>
    </recommendedName>
</protein>
<name>A0A142JK87_9BURK</name>
<keyword evidence="3" id="KW-1185">Reference proteome</keyword>
<organism evidence="2 3">
    <name type="scientific">Cupriavidus nantongensis</name>
    <dbReference type="NCBI Taxonomy" id="1796606"/>
    <lineage>
        <taxon>Bacteria</taxon>
        <taxon>Pseudomonadati</taxon>
        <taxon>Pseudomonadota</taxon>
        <taxon>Betaproteobacteria</taxon>
        <taxon>Burkholderiales</taxon>
        <taxon>Burkholderiaceae</taxon>
        <taxon>Cupriavidus</taxon>
    </lineage>
</organism>
<proteinExistence type="predicted"/>
<sequence>MNQRIAAALAAICISISGTAMAHGAKPAQYGGVVQTASDMQFELVAKDGNVSLYVDDHDQKKSVAGASGKLTVLNGSKKSETALKPAEGNVLVGAEQIAVAPGAKVVANVAFADGKTVTVRFAVK</sequence>
<keyword evidence="1" id="KW-0732">Signal</keyword>
<evidence type="ECO:0008006" key="4">
    <source>
        <dbReference type="Google" id="ProtNLM"/>
    </source>
</evidence>
<dbReference type="Proteomes" id="UP000075238">
    <property type="component" value="Chromosome 1"/>
</dbReference>
<dbReference type="RefSeq" id="WP_053821816.1">
    <property type="nucleotide sequence ID" value="NZ_CP014844.1"/>
</dbReference>
<dbReference type="AlphaFoldDB" id="A0A142JK87"/>
<dbReference type="KEGG" id="cnan:A2G96_12550"/>
<reference evidence="2 3" key="1">
    <citation type="submission" date="2016-03" db="EMBL/GenBank/DDBJ databases">
        <title>Complete genome sequence of a novel chlorpyrifos degrading bacterium, Cupriavidus nantongensis sp. X1.</title>
        <authorList>
            <person name="Fang L."/>
        </authorList>
    </citation>
    <scope>NUCLEOTIDE SEQUENCE [LARGE SCALE GENOMIC DNA]</scope>
    <source>
        <strain evidence="2 3">X1</strain>
    </source>
</reference>
<evidence type="ECO:0000313" key="2">
    <source>
        <dbReference type="EMBL" id="AMR78499.1"/>
    </source>
</evidence>
<evidence type="ECO:0000313" key="3">
    <source>
        <dbReference type="Proteomes" id="UP000075238"/>
    </source>
</evidence>
<evidence type="ECO:0000256" key="1">
    <source>
        <dbReference type="SAM" id="SignalP"/>
    </source>
</evidence>
<accession>A0A142JK87</accession>
<gene>
    <name evidence="2" type="ORF">A2G96_12550</name>
</gene>